<keyword evidence="3" id="KW-1185">Reference proteome</keyword>
<dbReference type="Proteomes" id="UP000792457">
    <property type="component" value="Unassembled WGS sequence"/>
</dbReference>
<protein>
    <submittedName>
        <fullName evidence="2">Uncharacterized protein</fullName>
    </submittedName>
</protein>
<proteinExistence type="predicted"/>
<dbReference type="PANTHER" id="PTHR11861:SF8">
    <property type="entry name" value="PKD DOMAIN-CONTAINING PROTEIN"/>
    <property type="match status" value="1"/>
</dbReference>
<dbReference type="OrthoDB" id="6381995at2759"/>
<comment type="caution">
    <text evidence="2">The sequence shown here is derived from an EMBL/GenBank/DDBJ whole genome shotgun (WGS) entry which is preliminary data.</text>
</comment>
<name>A0A8K0JX35_LADFU</name>
<reference evidence="2" key="2">
    <citation type="submission" date="2017-10" db="EMBL/GenBank/DDBJ databases">
        <title>Ladona fulva Genome sequencing and assembly.</title>
        <authorList>
            <person name="Murali S."/>
            <person name="Richards S."/>
            <person name="Bandaranaike D."/>
            <person name="Bellair M."/>
            <person name="Blankenburg K."/>
            <person name="Chao H."/>
            <person name="Dinh H."/>
            <person name="Doddapaneni H."/>
            <person name="Dugan-Rocha S."/>
            <person name="Elkadiri S."/>
            <person name="Gnanaolivu R."/>
            <person name="Hernandez B."/>
            <person name="Skinner E."/>
            <person name="Javaid M."/>
            <person name="Lee S."/>
            <person name="Li M."/>
            <person name="Ming W."/>
            <person name="Munidasa M."/>
            <person name="Muniz J."/>
            <person name="Nguyen L."/>
            <person name="Hughes D."/>
            <person name="Osuji N."/>
            <person name="Pu L.-L."/>
            <person name="Puazo M."/>
            <person name="Qu C."/>
            <person name="Quiroz J."/>
            <person name="Raj R."/>
            <person name="Weissenberger G."/>
            <person name="Xin Y."/>
            <person name="Zou X."/>
            <person name="Han Y."/>
            <person name="Worley K."/>
            <person name="Muzny D."/>
            <person name="Gibbs R."/>
        </authorList>
    </citation>
    <scope>NUCLEOTIDE SEQUENCE</scope>
    <source>
        <strain evidence="2">Sampled in the wild</strain>
    </source>
</reference>
<dbReference type="GO" id="GO:0005886">
    <property type="term" value="C:plasma membrane"/>
    <property type="evidence" value="ECO:0007669"/>
    <property type="project" value="TreeGrafter"/>
</dbReference>
<evidence type="ECO:0000256" key="1">
    <source>
        <dbReference type="SAM" id="MobiDB-lite"/>
    </source>
</evidence>
<evidence type="ECO:0000313" key="3">
    <source>
        <dbReference type="Proteomes" id="UP000792457"/>
    </source>
</evidence>
<sequence>MVSIYKSGGDCRFEQLSLRTEDNKSRELSTKGSDAVSYWDVSYPSSKGYVPGPYEVEVTVYTSWFTSVSAKSQFKLTETLNGGLNVIQSGKTVAGPFISNAEGVKHEVVLSSPDFEYISRAPQVYSFWYVDCVYYGFSEGYDFTFNYPLEEKTHNVEVLMMVSFEPLPTPEPSTTTTVAPTTTGAPNSTTTTTPTTTTAASTTTTSTSTTSPTTTMMKNMNAKGALMTKQLLTTNLIADVPYICMNSSIIPPDPKKTYGYFSRQLEVKGW</sequence>
<accession>A0A8K0JX35</accession>
<gene>
    <name evidence="2" type="ORF">J437_LFUL001976</name>
</gene>
<dbReference type="EMBL" id="KZ308161">
    <property type="protein sequence ID" value="KAG8223482.1"/>
    <property type="molecule type" value="Genomic_DNA"/>
</dbReference>
<dbReference type="InterPro" id="IPR045219">
    <property type="entry name" value="PKAT"/>
</dbReference>
<reference evidence="2" key="1">
    <citation type="submission" date="2013-04" db="EMBL/GenBank/DDBJ databases">
        <authorList>
            <person name="Qu J."/>
            <person name="Murali S.C."/>
            <person name="Bandaranaike D."/>
            <person name="Bellair M."/>
            <person name="Blankenburg K."/>
            <person name="Chao H."/>
            <person name="Dinh H."/>
            <person name="Doddapaneni H."/>
            <person name="Downs B."/>
            <person name="Dugan-Rocha S."/>
            <person name="Elkadiri S."/>
            <person name="Gnanaolivu R.D."/>
            <person name="Hernandez B."/>
            <person name="Javaid M."/>
            <person name="Jayaseelan J.C."/>
            <person name="Lee S."/>
            <person name="Li M."/>
            <person name="Ming W."/>
            <person name="Munidasa M."/>
            <person name="Muniz J."/>
            <person name="Nguyen L."/>
            <person name="Ongeri F."/>
            <person name="Osuji N."/>
            <person name="Pu L.-L."/>
            <person name="Puazo M."/>
            <person name="Qu C."/>
            <person name="Quiroz J."/>
            <person name="Raj R."/>
            <person name="Weissenberger G."/>
            <person name="Xin Y."/>
            <person name="Zou X."/>
            <person name="Han Y."/>
            <person name="Richards S."/>
            <person name="Worley K."/>
            <person name="Muzny D."/>
            <person name="Gibbs R."/>
        </authorList>
    </citation>
    <scope>NUCLEOTIDE SEQUENCE</scope>
    <source>
        <strain evidence="2">Sampled in the wild</strain>
    </source>
</reference>
<organism evidence="2 3">
    <name type="scientific">Ladona fulva</name>
    <name type="common">Scarce chaser dragonfly</name>
    <name type="synonym">Libellula fulva</name>
    <dbReference type="NCBI Taxonomy" id="123851"/>
    <lineage>
        <taxon>Eukaryota</taxon>
        <taxon>Metazoa</taxon>
        <taxon>Ecdysozoa</taxon>
        <taxon>Arthropoda</taxon>
        <taxon>Hexapoda</taxon>
        <taxon>Insecta</taxon>
        <taxon>Pterygota</taxon>
        <taxon>Palaeoptera</taxon>
        <taxon>Odonata</taxon>
        <taxon>Epiprocta</taxon>
        <taxon>Anisoptera</taxon>
        <taxon>Libelluloidea</taxon>
        <taxon>Libellulidae</taxon>
        <taxon>Ladona</taxon>
    </lineage>
</organism>
<evidence type="ECO:0000313" key="2">
    <source>
        <dbReference type="EMBL" id="KAG8223482.1"/>
    </source>
</evidence>
<dbReference type="AlphaFoldDB" id="A0A8K0JX35"/>
<feature type="region of interest" description="Disordered" evidence="1">
    <location>
        <begin position="169"/>
        <end position="215"/>
    </location>
</feature>
<dbReference type="PANTHER" id="PTHR11861">
    <property type="entry name" value="MELANOCYTE PROTEIN PMEL 17-RELATED"/>
    <property type="match status" value="1"/>
</dbReference>
<feature type="compositionally biased region" description="Low complexity" evidence="1">
    <location>
        <begin position="172"/>
        <end position="215"/>
    </location>
</feature>